<dbReference type="Pfam" id="PF12796">
    <property type="entry name" value="Ank_2"/>
    <property type="match status" value="1"/>
</dbReference>
<gene>
    <name evidence="4" type="ORF">CBYS24578_00011794</name>
</gene>
<dbReference type="AlphaFoldDB" id="A0A9N9XWW3"/>
<dbReference type="InterPro" id="IPR002110">
    <property type="entry name" value="Ankyrin_rpt"/>
</dbReference>
<organism evidence="4 5">
    <name type="scientific">Clonostachys byssicola</name>
    <dbReference type="NCBI Taxonomy" id="160290"/>
    <lineage>
        <taxon>Eukaryota</taxon>
        <taxon>Fungi</taxon>
        <taxon>Dikarya</taxon>
        <taxon>Ascomycota</taxon>
        <taxon>Pezizomycotina</taxon>
        <taxon>Sordariomycetes</taxon>
        <taxon>Hypocreomycetidae</taxon>
        <taxon>Hypocreales</taxon>
        <taxon>Bionectriaceae</taxon>
        <taxon>Clonostachys</taxon>
    </lineage>
</organism>
<dbReference type="PANTHER" id="PTHR24198">
    <property type="entry name" value="ANKYRIN REPEAT AND PROTEIN KINASE DOMAIN-CONTAINING PROTEIN"/>
    <property type="match status" value="1"/>
</dbReference>
<name>A0A9N9XWW3_9HYPO</name>
<evidence type="ECO:0000313" key="4">
    <source>
        <dbReference type="EMBL" id="CAG9974382.1"/>
    </source>
</evidence>
<feature type="repeat" description="ANK" evidence="3">
    <location>
        <begin position="120"/>
        <end position="152"/>
    </location>
</feature>
<evidence type="ECO:0000256" key="3">
    <source>
        <dbReference type="PROSITE-ProRule" id="PRU00023"/>
    </source>
</evidence>
<dbReference type="EMBL" id="CABFNO020001247">
    <property type="protein sequence ID" value="CAG9974382.1"/>
    <property type="molecule type" value="Genomic_DNA"/>
</dbReference>
<proteinExistence type="predicted"/>
<evidence type="ECO:0000256" key="1">
    <source>
        <dbReference type="ARBA" id="ARBA00022737"/>
    </source>
</evidence>
<dbReference type="Proteomes" id="UP000754883">
    <property type="component" value="Unassembled WGS sequence"/>
</dbReference>
<dbReference type="PANTHER" id="PTHR24198:SF165">
    <property type="entry name" value="ANKYRIN REPEAT-CONTAINING PROTEIN-RELATED"/>
    <property type="match status" value="1"/>
</dbReference>
<accession>A0A9N9XWW3</accession>
<dbReference type="Gene3D" id="1.25.40.20">
    <property type="entry name" value="Ankyrin repeat-containing domain"/>
    <property type="match status" value="3"/>
</dbReference>
<reference evidence="4 5" key="2">
    <citation type="submission" date="2021-10" db="EMBL/GenBank/DDBJ databases">
        <authorList>
            <person name="Piombo E."/>
        </authorList>
    </citation>
    <scope>NUCLEOTIDE SEQUENCE [LARGE SCALE GENOMIC DNA]</scope>
</reference>
<reference evidence="5" key="1">
    <citation type="submission" date="2019-06" db="EMBL/GenBank/DDBJ databases">
        <authorList>
            <person name="Broberg M."/>
        </authorList>
    </citation>
    <scope>NUCLEOTIDE SEQUENCE [LARGE SCALE GENOMIC DNA]</scope>
</reference>
<protein>
    <submittedName>
        <fullName evidence="4">Uncharacterized protein</fullName>
    </submittedName>
</protein>
<dbReference type="InterPro" id="IPR036770">
    <property type="entry name" value="Ankyrin_rpt-contain_sf"/>
</dbReference>
<keyword evidence="2 3" id="KW-0040">ANK repeat</keyword>
<keyword evidence="5" id="KW-1185">Reference proteome</keyword>
<dbReference type="PROSITE" id="PS50088">
    <property type="entry name" value="ANK_REPEAT"/>
    <property type="match status" value="1"/>
</dbReference>
<evidence type="ECO:0000313" key="5">
    <source>
        <dbReference type="Proteomes" id="UP000754883"/>
    </source>
</evidence>
<dbReference type="OrthoDB" id="341259at2759"/>
<evidence type="ECO:0000256" key="2">
    <source>
        <dbReference type="ARBA" id="ARBA00023043"/>
    </source>
</evidence>
<keyword evidence="1" id="KW-0677">Repeat</keyword>
<sequence>MARLATLPSEIVLHIAEACTGGSNPKRPFGLGGSAPWRSARPEGTTAGKYYGRSHAALARVNRRFHELLNGPLYKRNLLHDHREASCLLFAAETDRVETLQVALRHGADLNRPCSQPSSEELQPFHVALAMRSSRVVELMLKNGVDVHLPSSQSPPCNDACRSAGWPVRNGNSGRSVMTLNKTAYPLYTAVAYGSMEDVARLIDHGAYMIAKGVSVLRILHDQGRPDLVEKVSQRTDPVTLRARLHRAAANHDMDVVREILEYKIHAGDLDRERQNVLHMVIRSRKNENLPLIELLLQRPDIDATMQDSDGNTPIFAAVKRRHINTVKRLMQEPGVRLTGRTLGHSTALHLAIETQDPVMIEYVLSQPHIDVDAADLHSRNALTFAAGMAREDKAFATINLLIDKGVLLHNLPMQGAVLFGLVSQRHLRTAMFLLGRGLINNPRSLGRSYGQFQLILHTLLSEPHELLIDVLKELIALRVDVNQVEGEPRTSRRNRFKQTPLFVAATGVQSMECMKLLVAAGAVVTDPDVNRLTMLRNVLGMFWGGEPPSDDPDVEAYAERICLLLEVGATLGRKTKEPETTTLGYACEAATDESCRLLALLLDNSTAANVDKSVVRALITHYESNEKKEEPKAKEIVRRLQAFEAKYFLNNDPTA</sequence>
<comment type="caution">
    <text evidence="4">The sequence shown here is derived from an EMBL/GenBank/DDBJ whole genome shotgun (WGS) entry which is preliminary data.</text>
</comment>
<dbReference type="SMART" id="SM00248">
    <property type="entry name" value="ANK"/>
    <property type="match status" value="10"/>
</dbReference>
<dbReference type="SUPFAM" id="SSF48403">
    <property type="entry name" value="Ankyrin repeat"/>
    <property type="match status" value="2"/>
</dbReference>